<dbReference type="Gene3D" id="3.30.720.110">
    <property type="match status" value="1"/>
</dbReference>
<name>A0A418KQE3_9ACTN</name>
<reference evidence="2 3" key="1">
    <citation type="submission" date="2018-09" db="EMBL/GenBank/DDBJ databases">
        <title>Isolation, diversity and antifungal activity of actinobacteria from wheat.</title>
        <authorList>
            <person name="Han C."/>
        </authorList>
    </citation>
    <scope>NUCLEOTIDE SEQUENCE [LARGE SCALE GENOMIC DNA]</scope>
    <source>
        <strain evidence="2 3">NEAU-YY265</strain>
    </source>
</reference>
<dbReference type="PANTHER" id="PTHR34109:SF1">
    <property type="entry name" value="VOC DOMAIN-CONTAINING PROTEIN"/>
    <property type="match status" value="1"/>
</dbReference>
<dbReference type="CDD" id="cd07246">
    <property type="entry name" value="VOC_like"/>
    <property type="match status" value="1"/>
</dbReference>
<accession>A0A418KQE3</accession>
<dbReference type="Pfam" id="PF00903">
    <property type="entry name" value="Glyoxalase"/>
    <property type="match status" value="1"/>
</dbReference>
<dbReference type="PROSITE" id="PS51819">
    <property type="entry name" value="VOC"/>
    <property type="match status" value="1"/>
</dbReference>
<evidence type="ECO:0000259" key="1">
    <source>
        <dbReference type="PROSITE" id="PS51819"/>
    </source>
</evidence>
<evidence type="ECO:0000313" key="2">
    <source>
        <dbReference type="EMBL" id="RIQ22318.1"/>
    </source>
</evidence>
<comment type="caution">
    <text evidence="2">The sequence shown here is derived from an EMBL/GenBank/DDBJ whole genome shotgun (WGS) entry which is preliminary data.</text>
</comment>
<feature type="domain" description="VOC" evidence="1">
    <location>
        <begin position="12"/>
        <end position="133"/>
    </location>
</feature>
<evidence type="ECO:0000313" key="3">
    <source>
        <dbReference type="Proteomes" id="UP000284057"/>
    </source>
</evidence>
<gene>
    <name evidence="2" type="ORF">DY240_13890</name>
</gene>
<dbReference type="InterPro" id="IPR037523">
    <property type="entry name" value="VOC_core"/>
</dbReference>
<dbReference type="Proteomes" id="UP000284057">
    <property type="component" value="Unassembled WGS sequence"/>
</dbReference>
<dbReference type="InterPro" id="IPR004360">
    <property type="entry name" value="Glyas_Fos-R_dOase_dom"/>
</dbReference>
<keyword evidence="3" id="KW-1185">Reference proteome</keyword>
<proteinExistence type="predicted"/>
<dbReference type="EMBL" id="QUAL01000137">
    <property type="protein sequence ID" value="RIQ22318.1"/>
    <property type="molecule type" value="Genomic_DNA"/>
</dbReference>
<organism evidence="2 3">
    <name type="scientific">Jiangella rhizosphaerae</name>
    <dbReference type="NCBI Taxonomy" id="2293569"/>
    <lineage>
        <taxon>Bacteria</taxon>
        <taxon>Bacillati</taxon>
        <taxon>Actinomycetota</taxon>
        <taxon>Actinomycetes</taxon>
        <taxon>Jiangellales</taxon>
        <taxon>Jiangellaceae</taxon>
        <taxon>Jiangella</taxon>
    </lineage>
</organism>
<sequence>MVNRTIPTRYEKAAVAHVMVDGADAAMRFYAEAFGAEELFRIAHPDGRVLHAEMAVGGSVFMVGDADGIFASPRTLGATTVGLHVYVDDVDGLAERAVRAGAELLQEPTDMFYGDRTVMLRDPFGHVWVFLTHQEDLEPDEIARRGNELLARTGPGGHGGP</sequence>
<protein>
    <submittedName>
        <fullName evidence="2">VOC family protein</fullName>
    </submittedName>
</protein>
<dbReference type="Gene3D" id="3.30.720.120">
    <property type="match status" value="1"/>
</dbReference>
<dbReference type="AlphaFoldDB" id="A0A418KQE3"/>
<dbReference type="SUPFAM" id="SSF54593">
    <property type="entry name" value="Glyoxalase/Bleomycin resistance protein/Dihydroxybiphenyl dioxygenase"/>
    <property type="match status" value="1"/>
</dbReference>
<dbReference type="OrthoDB" id="9795306at2"/>
<dbReference type="PANTHER" id="PTHR34109">
    <property type="entry name" value="BNAUNNG04460D PROTEIN-RELATED"/>
    <property type="match status" value="1"/>
</dbReference>
<dbReference type="InterPro" id="IPR029068">
    <property type="entry name" value="Glyas_Bleomycin-R_OHBP_Dase"/>
</dbReference>
<dbReference type="RefSeq" id="WP_119660466.1">
    <property type="nucleotide sequence ID" value="NZ_QUAL01000137.1"/>
</dbReference>